<accession>A0A6C0C1U6</accession>
<name>A0A6C0C1U6_9ZZZZ</name>
<dbReference type="EMBL" id="MN739303">
    <property type="protein sequence ID" value="QHS97754.1"/>
    <property type="molecule type" value="Genomic_DNA"/>
</dbReference>
<sequence>MSDDPPDYNPNPSASGGGQTTIKTVVQSSLSVASLSLGLLAALTFVIGIGSKCRQSITDKRVSKMGPLVVSVFVGAGALFTWRLRQSLMKGMSIIDTMPAFYSGSATDGHSGAPQKPQDLVAWENWIAVWLICFCAIVWGGVYVLDTYAILPLRDNCQRPTNATGLMNGLMQIRTIVYFLLVMVTFTPLALAWMQRSKLNADFIKAEEAYDQEMNPQKYAVGSGATASAKETDDLKKAIEKLLPTEGGFTADNGTALFNASYRVAELVGYAGQRGYAQASPGHAPAAGSDTMAALT</sequence>
<reference evidence="2" key="1">
    <citation type="journal article" date="2020" name="Nature">
        <title>Giant virus diversity and host interactions through global metagenomics.</title>
        <authorList>
            <person name="Schulz F."/>
            <person name="Roux S."/>
            <person name="Paez-Espino D."/>
            <person name="Jungbluth S."/>
            <person name="Walsh D.A."/>
            <person name="Denef V.J."/>
            <person name="McMahon K.D."/>
            <person name="Konstantinidis K.T."/>
            <person name="Eloe-Fadrosh E.A."/>
            <person name="Kyrpides N.C."/>
            <person name="Woyke T."/>
        </authorList>
    </citation>
    <scope>NUCLEOTIDE SEQUENCE</scope>
    <source>
        <strain evidence="2">GVMAG-M-3300020182-33</strain>
    </source>
</reference>
<feature type="transmembrane region" description="Helical" evidence="1">
    <location>
        <begin position="176"/>
        <end position="194"/>
    </location>
</feature>
<protein>
    <submittedName>
        <fullName evidence="2">Uncharacterized protein</fullName>
    </submittedName>
</protein>
<feature type="transmembrane region" description="Helical" evidence="1">
    <location>
        <begin position="126"/>
        <end position="145"/>
    </location>
</feature>
<proteinExistence type="predicted"/>
<evidence type="ECO:0000313" key="2">
    <source>
        <dbReference type="EMBL" id="QHS97754.1"/>
    </source>
</evidence>
<keyword evidence="1" id="KW-0472">Membrane</keyword>
<evidence type="ECO:0000256" key="1">
    <source>
        <dbReference type="SAM" id="Phobius"/>
    </source>
</evidence>
<keyword evidence="1" id="KW-1133">Transmembrane helix</keyword>
<organism evidence="2">
    <name type="scientific">viral metagenome</name>
    <dbReference type="NCBI Taxonomy" id="1070528"/>
    <lineage>
        <taxon>unclassified sequences</taxon>
        <taxon>metagenomes</taxon>
        <taxon>organismal metagenomes</taxon>
    </lineage>
</organism>
<keyword evidence="1" id="KW-0812">Transmembrane</keyword>
<dbReference type="AlphaFoldDB" id="A0A6C0C1U6"/>
<feature type="transmembrane region" description="Helical" evidence="1">
    <location>
        <begin position="62"/>
        <end position="82"/>
    </location>
</feature>
<feature type="transmembrane region" description="Helical" evidence="1">
    <location>
        <begin position="30"/>
        <end position="50"/>
    </location>
</feature>